<dbReference type="EMBL" id="AXZF01000048">
    <property type="protein sequence ID" value="ERT68772.1"/>
    <property type="molecule type" value="Genomic_DNA"/>
</dbReference>
<organism evidence="1 2">
    <name type="scientific">Cetobacterium somerae ATCC BAA-474</name>
    <dbReference type="NCBI Taxonomy" id="1319815"/>
    <lineage>
        <taxon>Bacteria</taxon>
        <taxon>Fusobacteriati</taxon>
        <taxon>Fusobacteriota</taxon>
        <taxon>Fusobacteriia</taxon>
        <taxon>Fusobacteriales</taxon>
        <taxon>Fusobacteriaceae</taxon>
        <taxon>Cetobacterium</taxon>
    </lineage>
</organism>
<dbReference type="HOGENOM" id="CLU_1425677_0_0_0"/>
<proteinExistence type="predicted"/>
<dbReference type="AlphaFoldDB" id="U7VAQ0"/>
<name>U7VAQ0_9FUSO</name>
<keyword evidence="2" id="KW-1185">Reference proteome</keyword>
<evidence type="ECO:0000313" key="2">
    <source>
        <dbReference type="Proteomes" id="UP000017081"/>
    </source>
</evidence>
<comment type="caution">
    <text evidence="1">The sequence shown here is derived from an EMBL/GenBank/DDBJ whole genome shotgun (WGS) entry which is preliminary data.</text>
</comment>
<dbReference type="RefSeq" id="WP_023050877.1">
    <property type="nucleotide sequence ID" value="NZ_CP173065.2"/>
</dbReference>
<sequence length="190" mass="22489">MDRQVTIESVKLVEQLKKIFPKDGYHLISLQEKFYIWEKHMDISKDKPVEEYDTGIKTRDLLNSNEKKFYENLYGNIKPENLINFNLKPKLIENSDEVLSKTLILGEDFINPKNQRVLKFTFLNFRDYDVEELKKKKLSEQDFIDSLVNSFYPNSVDEIEIDEPGYYFFETEKIVIPGIIILTASILFMV</sequence>
<protein>
    <submittedName>
        <fullName evidence="1">Uncharacterized protein</fullName>
    </submittedName>
</protein>
<dbReference type="Proteomes" id="UP000017081">
    <property type="component" value="Unassembled WGS sequence"/>
</dbReference>
<evidence type="ECO:0000313" key="1">
    <source>
        <dbReference type="EMBL" id="ERT68772.1"/>
    </source>
</evidence>
<gene>
    <name evidence="1" type="ORF">HMPREF0202_01339</name>
</gene>
<accession>U7VAQ0</accession>
<reference evidence="1 2" key="1">
    <citation type="submission" date="2013-08" db="EMBL/GenBank/DDBJ databases">
        <authorList>
            <person name="Weinstock G."/>
            <person name="Sodergren E."/>
            <person name="Wylie T."/>
            <person name="Fulton L."/>
            <person name="Fulton R."/>
            <person name="Fronick C."/>
            <person name="O'Laughlin M."/>
            <person name="Godfrey J."/>
            <person name="Miner T."/>
            <person name="Herter B."/>
            <person name="Appelbaum E."/>
            <person name="Cordes M."/>
            <person name="Lek S."/>
            <person name="Wollam A."/>
            <person name="Pepin K.H."/>
            <person name="Palsikar V.B."/>
            <person name="Mitreva M."/>
            <person name="Wilson R.K."/>
        </authorList>
    </citation>
    <scope>NUCLEOTIDE SEQUENCE [LARGE SCALE GENOMIC DNA]</scope>
    <source>
        <strain evidence="1 2">ATCC BAA-474</strain>
    </source>
</reference>
<dbReference type="STRING" id="1319815.HMPREF0202_01339"/>